<dbReference type="PROSITE" id="PS50983">
    <property type="entry name" value="FE_B12_PBP"/>
    <property type="match status" value="1"/>
</dbReference>
<dbReference type="Pfam" id="PF01497">
    <property type="entry name" value="Peripla_BP_2"/>
    <property type="match status" value="1"/>
</dbReference>
<dbReference type="NCBIfam" id="NF038402">
    <property type="entry name" value="TroA_like"/>
    <property type="match status" value="1"/>
</dbReference>
<dbReference type="Proteomes" id="UP000779508">
    <property type="component" value="Unassembled WGS sequence"/>
</dbReference>
<accession>A0ABS6G165</accession>
<evidence type="ECO:0000259" key="4">
    <source>
        <dbReference type="PROSITE" id="PS50983"/>
    </source>
</evidence>
<dbReference type="PROSITE" id="PS51257">
    <property type="entry name" value="PROKAR_LIPOPROTEIN"/>
    <property type="match status" value="1"/>
</dbReference>
<sequence>MRKSKATIFLVVLMLLTTLLFGCAKEQKENSQGDVGNNIENTTYPMDIVDGFGNSVTIKKQPERVVSIAPSQTEILFALGLEDKIVGVSDFCDYPIEALEKEKVGNAFAINVEKILELNPDVVFLYNEALPESIEQIKASGIAVMLYSPETIDEIFNNILQLGEVMGVEEKAEQIVSGMQEKRDNIVNKVKNEKKARVFYQVWDEPLMTAGEGSFINELITLAGGENIAADGDGAYPQYSVEAMVEKDPEIYIAPAHTAENFTLNPEQMKELKNIIKSRPGYDVITAVKNDKIELLDPNIVSRPGVRIIEALELFAKAIHPEVF</sequence>
<dbReference type="EMBL" id="JAHLQK010000001">
    <property type="protein sequence ID" value="MBU5675388.1"/>
    <property type="molecule type" value="Genomic_DNA"/>
</dbReference>
<name>A0ABS6G165_9FIRM</name>
<protein>
    <submittedName>
        <fullName evidence="5">Cobalamin-binding protein</fullName>
    </submittedName>
</protein>
<dbReference type="InterPro" id="IPR054828">
    <property type="entry name" value="Vit_B12_bind_prot"/>
</dbReference>
<evidence type="ECO:0000313" key="6">
    <source>
        <dbReference type="Proteomes" id="UP000779508"/>
    </source>
</evidence>
<evidence type="ECO:0000256" key="2">
    <source>
        <dbReference type="ARBA" id="ARBA00022729"/>
    </source>
</evidence>
<comment type="caution">
    <text evidence="5">The sequence shown here is derived from an EMBL/GenBank/DDBJ whole genome shotgun (WGS) entry which is preliminary data.</text>
</comment>
<evidence type="ECO:0000313" key="5">
    <source>
        <dbReference type="EMBL" id="MBU5675388.1"/>
    </source>
</evidence>
<feature type="chain" id="PRO_5045403580" evidence="3">
    <location>
        <begin position="25"/>
        <end position="324"/>
    </location>
</feature>
<gene>
    <name evidence="5" type="ORF">KQI88_03025</name>
</gene>
<comment type="similarity">
    <text evidence="1">Belongs to the bacterial solute-binding protein 8 family.</text>
</comment>
<dbReference type="InterPro" id="IPR050902">
    <property type="entry name" value="ABC_Transporter_SBP"/>
</dbReference>
<keyword evidence="2 3" id="KW-0732">Signal</keyword>
<feature type="domain" description="Fe/B12 periplasmic-binding" evidence="4">
    <location>
        <begin position="64"/>
        <end position="323"/>
    </location>
</feature>
<evidence type="ECO:0000256" key="3">
    <source>
        <dbReference type="SAM" id="SignalP"/>
    </source>
</evidence>
<keyword evidence="6" id="KW-1185">Reference proteome</keyword>
<organism evidence="5 6">
    <name type="scientific">Alkaliphilus flagellatus</name>
    <dbReference type="NCBI Taxonomy" id="2841507"/>
    <lineage>
        <taxon>Bacteria</taxon>
        <taxon>Bacillati</taxon>
        <taxon>Bacillota</taxon>
        <taxon>Clostridia</taxon>
        <taxon>Peptostreptococcales</taxon>
        <taxon>Natronincolaceae</taxon>
        <taxon>Alkaliphilus</taxon>
    </lineage>
</organism>
<dbReference type="InterPro" id="IPR002491">
    <property type="entry name" value="ABC_transptr_periplasmic_BD"/>
</dbReference>
<proteinExistence type="inferred from homology"/>
<feature type="signal peptide" evidence="3">
    <location>
        <begin position="1"/>
        <end position="24"/>
    </location>
</feature>
<evidence type="ECO:0000256" key="1">
    <source>
        <dbReference type="ARBA" id="ARBA00008814"/>
    </source>
</evidence>
<dbReference type="PANTHER" id="PTHR30535">
    <property type="entry name" value="VITAMIN B12-BINDING PROTEIN"/>
    <property type="match status" value="1"/>
</dbReference>
<dbReference type="RefSeq" id="WP_216414872.1">
    <property type="nucleotide sequence ID" value="NZ_JAHLQK010000001.1"/>
</dbReference>
<dbReference type="CDD" id="cd01144">
    <property type="entry name" value="BtuF"/>
    <property type="match status" value="1"/>
</dbReference>
<dbReference type="PANTHER" id="PTHR30535:SF34">
    <property type="entry name" value="MOLYBDATE-BINDING PROTEIN MOLA"/>
    <property type="match status" value="1"/>
</dbReference>
<reference evidence="5 6" key="1">
    <citation type="submission" date="2021-06" db="EMBL/GenBank/DDBJ databases">
        <authorList>
            <person name="Sun Q."/>
            <person name="Li D."/>
        </authorList>
    </citation>
    <scope>NUCLEOTIDE SEQUENCE [LARGE SCALE GENOMIC DNA]</scope>
    <source>
        <strain evidence="5 6">MSJ-5</strain>
    </source>
</reference>